<evidence type="ECO:0000313" key="16">
    <source>
        <dbReference type="EMBL" id="QHL89114.1"/>
    </source>
</evidence>
<dbReference type="Gene3D" id="3.30.160.70">
    <property type="entry name" value="Methylated DNA-protein cysteine methyltransferase domain"/>
    <property type="match status" value="1"/>
</dbReference>
<feature type="binding site" evidence="14">
    <location>
        <position position="73"/>
    </location>
    <ligand>
        <name>Zn(2+)</name>
        <dbReference type="ChEBI" id="CHEBI:29105"/>
    </ligand>
</feature>
<feature type="active site" description="Nucleophile; methyl group acceptor" evidence="12">
    <location>
        <position position="320"/>
    </location>
</feature>
<dbReference type="PROSITE" id="PS00374">
    <property type="entry name" value="MGMT"/>
    <property type="match status" value="1"/>
</dbReference>
<dbReference type="NCBIfam" id="TIGR00589">
    <property type="entry name" value="ogt"/>
    <property type="match status" value="1"/>
</dbReference>
<dbReference type="PANTHER" id="PTHR10815">
    <property type="entry name" value="METHYLATED-DNA--PROTEIN-CYSTEINE METHYLTRANSFERASE"/>
    <property type="match status" value="1"/>
</dbReference>
<sequence>METALQPTPDEIFYQALVAKDVSYEGTFIAGVKTTGIFCRPTCTARKPKRENVEFFKTTKEAILHGYRPCKVCSPLEKMGETPGYIQEILQEISRDPSVKFKDWDLEQRGIEPSKIRRWFLKNHGITFHAYQRMCRINSAFKKIQSGEAVTAVAFDSGYDSLSGFTDSFKSIFGVAPSLSKEQRIIHLTRLQTPLGTMYASAVEEGICLLEFTDRRMLETEFKALTKLLNGTIVQGDSPYFAQLNHELEEYFAGQRKTFTVPLYSPGTPFQQQVWQVLQEIPYGTTRSYKQQSIALNNLGAIRAVAQANGMNRISILIPCHRVIGEDGSLTGYGGGLWRKKWLLDLEREHTPVEVKAGQQVALF</sequence>
<feature type="binding site" evidence="14">
    <location>
        <position position="70"/>
    </location>
    <ligand>
        <name>Zn(2+)</name>
        <dbReference type="ChEBI" id="CHEBI:29105"/>
    </ligand>
</feature>
<comment type="subcellular location">
    <subcellularLocation>
        <location evidence="12">Cytoplasm</location>
    </subcellularLocation>
</comment>
<dbReference type="InterPro" id="IPR009057">
    <property type="entry name" value="Homeodomain-like_sf"/>
</dbReference>
<dbReference type="GO" id="GO:0003700">
    <property type="term" value="F:DNA-binding transcription factor activity"/>
    <property type="evidence" value="ECO:0007669"/>
    <property type="project" value="InterPro"/>
</dbReference>
<keyword evidence="10 12" id="KW-0234">DNA repair</keyword>
<comment type="similarity">
    <text evidence="2 12">Belongs to the MGMT family.</text>
</comment>
<dbReference type="GO" id="GO:0008270">
    <property type="term" value="F:zinc ion binding"/>
    <property type="evidence" value="ECO:0007669"/>
    <property type="project" value="InterPro"/>
</dbReference>
<accession>A0A6P1P3T6</accession>
<keyword evidence="5 12" id="KW-0808">Transferase</keyword>
<evidence type="ECO:0000313" key="17">
    <source>
        <dbReference type="Proteomes" id="UP000464214"/>
    </source>
</evidence>
<dbReference type="FunFam" id="1.10.10.10:FF:000214">
    <property type="entry name" value="Methylated-DNA--protein-cysteine methyltransferase"/>
    <property type="match status" value="1"/>
</dbReference>
<dbReference type="SUPFAM" id="SSF46767">
    <property type="entry name" value="Methylated DNA-protein cysteine methyltransferase, C-terminal domain"/>
    <property type="match status" value="1"/>
</dbReference>
<feature type="binding site" evidence="14">
    <location>
        <position position="43"/>
    </location>
    <ligand>
        <name>Zn(2+)</name>
        <dbReference type="ChEBI" id="CHEBI:29105"/>
    </ligand>
</feature>
<dbReference type="Proteomes" id="UP000464214">
    <property type="component" value="Chromosome"/>
</dbReference>
<dbReference type="InterPro" id="IPR016221">
    <property type="entry name" value="Bifunct_regulatory_prot_Ada"/>
</dbReference>
<dbReference type="Pfam" id="PF02870">
    <property type="entry name" value="Methyltransf_1N"/>
    <property type="match status" value="1"/>
</dbReference>
<dbReference type="Gene3D" id="1.10.10.10">
    <property type="entry name" value="Winged helix-like DNA-binding domain superfamily/Winged helix DNA-binding domain"/>
    <property type="match status" value="1"/>
</dbReference>
<keyword evidence="8" id="KW-0010">Activator</keyword>
<dbReference type="Pfam" id="PF12833">
    <property type="entry name" value="HTH_18"/>
    <property type="match status" value="1"/>
</dbReference>
<dbReference type="GO" id="GO:0003908">
    <property type="term" value="F:methylated-DNA-[protein]-cysteine S-methyltransferase activity"/>
    <property type="evidence" value="ECO:0007669"/>
    <property type="project" value="UniProtKB-UniRule"/>
</dbReference>
<dbReference type="GO" id="GO:0005737">
    <property type="term" value="C:cytoplasm"/>
    <property type="evidence" value="ECO:0007669"/>
    <property type="project" value="UniProtKB-SubCell"/>
</dbReference>
<evidence type="ECO:0000256" key="7">
    <source>
        <dbReference type="ARBA" id="ARBA00023015"/>
    </source>
</evidence>
<keyword evidence="4 12" id="KW-0489">Methyltransferase</keyword>
<evidence type="ECO:0000256" key="10">
    <source>
        <dbReference type="ARBA" id="ARBA00023204"/>
    </source>
</evidence>
<feature type="active site" description="Nucleophile; methyl group acceptor from methylphosphotriester" evidence="13">
    <location>
        <position position="39"/>
    </location>
</feature>
<evidence type="ECO:0000256" key="9">
    <source>
        <dbReference type="ARBA" id="ARBA00023163"/>
    </source>
</evidence>
<dbReference type="GO" id="GO:0032259">
    <property type="term" value="P:methylation"/>
    <property type="evidence" value="ECO:0007669"/>
    <property type="project" value="UniProtKB-KW"/>
</dbReference>
<dbReference type="InterPro" id="IPR004026">
    <property type="entry name" value="Ada_DNA_repair_Zn-bd"/>
</dbReference>
<dbReference type="SUPFAM" id="SSF46689">
    <property type="entry name" value="Homeodomain-like"/>
    <property type="match status" value="1"/>
</dbReference>
<dbReference type="KEGG" id="nib:GU926_17430"/>
<dbReference type="InterPro" id="IPR014048">
    <property type="entry name" value="MethylDNA_cys_MeTrfase_DNA-bd"/>
</dbReference>
<evidence type="ECO:0000256" key="13">
    <source>
        <dbReference type="PIRSR" id="PIRSR000409-1"/>
    </source>
</evidence>
<dbReference type="SMART" id="SM00342">
    <property type="entry name" value="HTH_ARAC"/>
    <property type="match status" value="1"/>
</dbReference>
<evidence type="ECO:0000256" key="12">
    <source>
        <dbReference type="HAMAP-Rule" id="MF_00772"/>
    </source>
</evidence>
<evidence type="ECO:0000256" key="6">
    <source>
        <dbReference type="ARBA" id="ARBA00022763"/>
    </source>
</evidence>
<dbReference type="HAMAP" id="MF_00772">
    <property type="entry name" value="OGT"/>
    <property type="match status" value="1"/>
</dbReference>
<keyword evidence="14" id="KW-0479">Metal-binding</keyword>
<dbReference type="InterPro" id="IPR001497">
    <property type="entry name" value="MethylDNA_cys_MeTrfase_AS"/>
</dbReference>
<evidence type="ECO:0000256" key="8">
    <source>
        <dbReference type="ARBA" id="ARBA00023159"/>
    </source>
</evidence>
<organism evidence="16 17">
    <name type="scientific">Nibribacter ruber</name>
    <dbReference type="NCBI Taxonomy" id="2698458"/>
    <lineage>
        <taxon>Bacteria</taxon>
        <taxon>Pseudomonadati</taxon>
        <taxon>Bacteroidota</taxon>
        <taxon>Cytophagia</taxon>
        <taxon>Cytophagales</taxon>
        <taxon>Hymenobacteraceae</taxon>
        <taxon>Nibribacter</taxon>
    </lineage>
</organism>
<comment type="cofactor">
    <cofactor evidence="14">
        <name>Zn(2+)</name>
        <dbReference type="ChEBI" id="CHEBI:29105"/>
    </cofactor>
    <text evidence="14">Binds 1 zinc ion per subunit.</text>
</comment>
<feature type="active site" description="Nucleophile; methyl group acceptor from either O6-methylguanine or O4-methylthymine" evidence="13">
    <location>
        <position position="320"/>
    </location>
</feature>
<keyword evidence="9" id="KW-0804">Transcription</keyword>
<dbReference type="Pfam" id="PF01035">
    <property type="entry name" value="DNA_binding_1"/>
    <property type="match status" value="1"/>
</dbReference>
<proteinExistence type="inferred from homology"/>
<dbReference type="InterPro" id="IPR023546">
    <property type="entry name" value="MGMT"/>
</dbReference>
<dbReference type="GO" id="GO:0006307">
    <property type="term" value="P:DNA alkylation repair"/>
    <property type="evidence" value="ECO:0007669"/>
    <property type="project" value="UniProtKB-UniRule"/>
</dbReference>
<name>A0A6P1P3T6_9BACT</name>
<dbReference type="PROSITE" id="PS01124">
    <property type="entry name" value="HTH_ARAC_FAMILY_2"/>
    <property type="match status" value="1"/>
</dbReference>
<dbReference type="RefSeq" id="WP_160694157.1">
    <property type="nucleotide sequence ID" value="NZ_CP047897.1"/>
</dbReference>
<comment type="catalytic activity">
    <reaction evidence="11 12">
        <text>a 6-O-methyl-2'-deoxyguanosine in DNA + L-cysteinyl-[protein] = S-methyl-L-cysteinyl-[protein] + a 2'-deoxyguanosine in DNA</text>
        <dbReference type="Rhea" id="RHEA:24000"/>
        <dbReference type="Rhea" id="RHEA-COMP:10131"/>
        <dbReference type="Rhea" id="RHEA-COMP:10132"/>
        <dbReference type="Rhea" id="RHEA-COMP:11367"/>
        <dbReference type="Rhea" id="RHEA-COMP:11368"/>
        <dbReference type="ChEBI" id="CHEBI:29950"/>
        <dbReference type="ChEBI" id="CHEBI:82612"/>
        <dbReference type="ChEBI" id="CHEBI:85445"/>
        <dbReference type="ChEBI" id="CHEBI:85448"/>
        <dbReference type="EC" id="2.1.1.63"/>
    </reaction>
</comment>
<keyword evidence="6 12" id="KW-0227">DNA damage</keyword>
<dbReference type="AlphaFoldDB" id="A0A6P1P3T6"/>
<dbReference type="InterPro" id="IPR008332">
    <property type="entry name" value="MethylG_MeTrfase_N"/>
</dbReference>
<keyword evidence="14" id="KW-0862">Zinc</keyword>
<evidence type="ECO:0000256" key="5">
    <source>
        <dbReference type="ARBA" id="ARBA00022679"/>
    </source>
</evidence>
<evidence type="ECO:0000256" key="1">
    <source>
        <dbReference type="ARBA" id="ARBA00001286"/>
    </source>
</evidence>
<dbReference type="InterPro" id="IPR036388">
    <property type="entry name" value="WH-like_DNA-bd_sf"/>
</dbReference>
<evidence type="ECO:0000259" key="15">
    <source>
        <dbReference type="PROSITE" id="PS01124"/>
    </source>
</evidence>
<evidence type="ECO:0000256" key="2">
    <source>
        <dbReference type="ARBA" id="ARBA00008711"/>
    </source>
</evidence>
<protein>
    <recommendedName>
        <fullName evidence="12">Methylated-DNA--protein-cysteine methyltransferase</fullName>
        <ecNumber evidence="12">2.1.1.63</ecNumber>
    </recommendedName>
    <alternativeName>
        <fullName evidence="12">6-O-methylguanine-DNA methyltransferase</fullName>
        <shortName evidence="12">MGMT</shortName>
    </alternativeName>
    <alternativeName>
        <fullName evidence="12">O-6-methylguanine-DNA-alkyltransferase</fullName>
    </alternativeName>
</protein>
<dbReference type="InterPro" id="IPR018060">
    <property type="entry name" value="HTH_AraC"/>
</dbReference>
<keyword evidence="17" id="KW-1185">Reference proteome</keyword>
<keyword evidence="7" id="KW-0805">Transcription regulation</keyword>
<dbReference type="EC" id="2.1.1.63" evidence="12"/>
<comment type="catalytic activity">
    <reaction evidence="1 12">
        <text>a 4-O-methyl-thymidine in DNA + L-cysteinyl-[protein] = a thymidine in DNA + S-methyl-L-cysteinyl-[protein]</text>
        <dbReference type="Rhea" id="RHEA:53428"/>
        <dbReference type="Rhea" id="RHEA-COMP:10131"/>
        <dbReference type="Rhea" id="RHEA-COMP:10132"/>
        <dbReference type="Rhea" id="RHEA-COMP:13555"/>
        <dbReference type="Rhea" id="RHEA-COMP:13556"/>
        <dbReference type="ChEBI" id="CHEBI:29950"/>
        <dbReference type="ChEBI" id="CHEBI:82612"/>
        <dbReference type="ChEBI" id="CHEBI:137386"/>
        <dbReference type="ChEBI" id="CHEBI:137387"/>
        <dbReference type="EC" id="2.1.1.63"/>
    </reaction>
</comment>
<dbReference type="PANTHER" id="PTHR10815:SF5">
    <property type="entry name" value="METHYLATED-DNA--PROTEIN-CYSTEINE METHYLTRANSFERASE"/>
    <property type="match status" value="1"/>
</dbReference>
<dbReference type="InterPro" id="IPR036631">
    <property type="entry name" value="MGMT_N_sf"/>
</dbReference>
<dbReference type="Pfam" id="PF02805">
    <property type="entry name" value="Ada_Zn_binding"/>
    <property type="match status" value="1"/>
</dbReference>
<dbReference type="EMBL" id="CP047897">
    <property type="protein sequence ID" value="QHL89114.1"/>
    <property type="molecule type" value="Genomic_DNA"/>
</dbReference>
<gene>
    <name evidence="16" type="ORF">GU926_17430</name>
</gene>
<dbReference type="InterPro" id="IPR035451">
    <property type="entry name" value="Ada-like_dom_sf"/>
</dbReference>
<feature type="domain" description="HTH araC/xylS-type" evidence="15">
    <location>
        <begin position="107"/>
        <end position="183"/>
    </location>
</feature>
<dbReference type="SUPFAM" id="SSF57884">
    <property type="entry name" value="Ada DNA repair protein, N-terminal domain (N-Ada 10)"/>
    <property type="match status" value="1"/>
</dbReference>
<evidence type="ECO:0000256" key="14">
    <source>
        <dbReference type="PIRSR" id="PIRSR000409-3"/>
    </source>
</evidence>
<reference evidence="16 17" key="1">
    <citation type="submission" date="2020-01" db="EMBL/GenBank/DDBJ databases">
        <authorList>
            <person name="Kim M."/>
        </authorList>
    </citation>
    <scope>NUCLEOTIDE SEQUENCE [LARGE SCALE GENOMIC DNA]</scope>
    <source>
        <strain evidence="16 17">BT10</strain>
    </source>
</reference>
<evidence type="ECO:0000256" key="3">
    <source>
        <dbReference type="ARBA" id="ARBA00022490"/>
    </source>
</evidence>
<dbReference type="CDD" id="cd06445">
    <property type="entry name" value="ATase"/>
    <property type="match status" value="1"/>
</dbReference>
<dbReference type="PIRSF" id="PIRSF000409">
    <property type="entry name" value="Ada"/>
    <property type="match status" value="1"/>
</dbReference>
<dbReference type="InterPro" id="IPR036217">
    <property type="entry name" value="MethylDNA_cys_MeTrfase_DNAb"/>
</dbReference>
<comment type="miscellaneous">
    <text evidence="12">This enzyme catalyzes only one turnover and therefore is not strictly catalytic. According to one definition, an enzyme is a biocatalyst that acts repeatedly and over many reaction cycles.</text>
</comment>
<evidence type="ECO:0000256" key="11">
    <source>
        <dbReference type="ARBA" id="ARBA00049348"/>
    </source>
</evidence>
<dbReference type="Gene3D" id="1.10.10.60">
    <property type="entry name" value="Homeodomain-like"/>
    <property type="match status" value="1"/>
</dbReference>
<feature type="binding site" evidence="14">
    <location>
        <position position="39"/>
    </location>
    <ligand>
        <name>Zn(2+)</name>
        <dbReference type="ChEBI" id="CHEBI:29105"/>
    </ligand>
</feature>
<keyword evidence="3 12" id="KW-0963">Cytoplasm</keyword>
<comment type="function">
    <text evidence="12">Involved in the cellular defense against the biological effects of O6-methylguanine (O6-MeG) and O4-methylthymine (O4-MeT) in DNA. Repairs the methylated nucleobase in DNA by stoichiometrically transferring the methyl group to a cysteine residue in the enzyme. This is a suicide reaction: the enzyme is irreversibly inactivated.</text>
</comment>
<evidence type="ECO:0000256" key="4">
    <source>
        <dbReference type="ARBA" id="ARBA00022603"/>
    </source>
</evidence>
<dbReference type="SUPFAM" id="SSF53155">
    <property type="entry name" value="Methylated DNA-protein cysteine methyltransferase domain"/>
    <property type="match status" value="1"/>
</dbReference>
<dbReference type="GO" id="GO:0043565">
    <property type="term" value="F:sequence-specific DNA binding"/>
    <property type="evidence" value="ECO:0007669"/>
    <property type="project" value="InterPro"/>
</dbReference>
<dbReference type="Gene3D" id="3.40.10.10">
    <property type="entry name" value="DNA Methylphosphotriester Repair Domain"/>
    <property type="match status" value="1"/>
</dbReference>